<feature type="binding site" evidence="11">
    <location>
        <position position="37"/>
    </location>
    <ligand>
        <name>(2R)-3-phosphoglycerate</name>
        <dbReference type="ChEBI" id="CHEBI:58272"/>
    </ligand>
</feature>
<dbReference type="EMBL" id="MFGJ01000007">
    <property type="protein sequence ID" value="OGF31674.1"/>
    <property type="molecule type" value="Genomic_DNA"/>
</dbReference>
<dbReference type="Pfam" id="PF00162">
    <property type="entry name" value="PGK"/>
    <property type="match status" value="1"/>
</dbReference>
<keyword evidence="10" id="KW-0963">Cytoplasm</keyword>
<comment type="caution">
    <text evidence="14">The sequence shown here is derived from an EMBL/GenBank/DDBJ whole genome shotgun (WGS) entry which is preliminary data.</text>
</comment>
<feature type="binding site" evidence="11">
    <location>
        <position position="119"/>
    </location>
    <ligand>
        <name>(2R)-3-phosphoglycerate</name>
        <dbReference type="ChEBI" id="CHEBI:58272"/>
    </ligand>
</feature>
<dbReference type="GO" id="GO:0006096">
    <property type="term" value="P:glycolytic process"/>
    <property type="evidence" value="ECO:0007669"/>
    <property type="project" value="UniProtKB-UniRule"/>
</dbReference>
<evidence type="ECO:0000256" key="7">
    <source>
        <dbReference type="ARBA" id="ARBA00022777"/>
    </source>
</evidence>
<evidence type="ECO:0000256" key="1">
    <source>
        <dbReference type="ARBA" id="ARBA00000642"/>
    </source>
</evidence>
<evidence type="ECO:0000313" key="15">
    <source>
        <dbReference type="Proteomes" id="UP000179001"/>
    </source>
</evidence>
<sequence length="396" mass="44195">MKLYSIKDVKDLKGKKVFLRVDWNVAMKNNKILEPYRIERTIPTIKYLLRRNCQLIIASHLGRPEGRRQKKYSLAPIVRVLKKDLPGQAIKFVTDRLNESTARSIKHSSIKIIVLENLRFDEAEEKNSRRFAELLASMADIYVNDAFAVCHRKAASVSAITKCLPSFSGLNMDQEVDFLSRAINQKSYAVAIIGGIKIDSKFPVVEALSSKYSSVLVAGGVGNLFLKAAGADIGASVCDDRFLRRAKVLLKRRTILYPIDYIVSDKKKMTQSRYHKLSWDSQIASKNEMILDIGPETIRRYINALQGARLIVWGGPVGNTELKDFSRGTKILAKFVASRSRKKNVTTIIGGGETIAAFGQFGLKDKIDFISTGGGAMLEFLEGIILPGIKPLIKNK</sequence>
<feature type="binding site" evidence="11">
    <location>
        <begin position="22"/>
        <end position="24"/>
    </location>
    <ligand>
        <name>substrate</name>
    </ligand>
</feature>
<evidence type="ECO:0000256" key="11">
    <source>
        <dbReference type="PIRSR" id="PIRSR000724-1"/>
    </source>
</evidence>
<comment type="catalytic activity">
    <reaction evidence="1 10 13">
        <text>(2R)-3-phosphoglycerate + ATP = (2R)-3-phospho-glyceroyl phosphate + ADP</text>
        <dbReference type="Rhea" id="RHEA:14801"/>
        <dbReference type="ChEBI" id="CHEBI:30616"/>
        <dbReference type="ChEBI" id="CHEBI:57604"/>
        <dbReference type="ChEBI" id="CHEBI:58272"/>
        <dbReference type="ChEBI" id="CHEBI:456216"/>
        <dbReference type="EC" id="2.7.2.3"/>
    </reaction>
</comment>
<evidence type="ECO:0000256" key="4">
    <source>
        <dbReference type="ARBA" id="ARBA00013061"/>
    </source>
</evidence>
<feature type="binding site" evidence="10 12">
    <location>
        <position position="321"/>
    </location>
    <ligand>
        <name>ATP</name>
        <dbReference type="ChEBI" id="CHEBI:30616"/>
    </ligand>
</feature>
<evidence type="ECO:0000256" key="10">
    <source>
        <dbReference type="HAMAP-Rule" id="MF_00145"/>
    </source>
</evidence>
<comment type="pathway">
    <text evidence="2 10">Carbohydrate degradation; glycolysis; pyruvate from D-glyceraldehyde 3-phosphate: step 2/5.</text>
</comment>
<feature type="binding site" evidence="10 12">
    <location>
        <position position="201"/>
    </location>
    <ligand>
        <name>ATP</name>
        <dbReference type="ChEBI" id="CHEBI:30616"/>
    </ligand>
</feature>
<feature type="binding site" evidence="10">
    <location>
        <position position="37"/>
    </location>
    <ligand>
        <name>substrate</name>
    </ligand>
</feature>
<dbReference type="AlphaFoldDB" id="A0A1F5SY85"/>
<evidence type="ECO:0000256" key="2">
    <source>
        <dbReference type="ARBA" id="ARBA00004838"/>
    </source>
</evidence>
<accession>A0A1F5SY85</accession>
<dbReference type="SUPFAM" id="SSF53748">
    <property type="entry name" value="Phosphoglycerate kinase"/>
    <property type="match status" value="1"/>
</dbReference>
<feature type="binding site" evidence="10 11">
    <location>
        <begin position="60"/>
        <end position="63"/>
    </location>
    <ligand>
        <name>substrate</name>
    </ligand>
</feature>
<evidence type="ECO:0000256" key="5">
    <source>
        <dbReference type="ARBA" id="ARBA00022679"/>
    </source>
</evidence>
<protein>
    <recommendedName>
        <fullName evidence="4 10">Phosphoglycerate kinase</fullName>
        <ecNumber evidence="4 10">2.7.2.3</ecNumber>
    </recommendedName>
</protein>
<evidence type="ECO:0000256" key="6">
    <source>
        <dbReference type="ARBA" id="ARBA00022741"/>
    </source>
</evidence>
<dbReference type="EC" id="2.7.2.3" evidence="4 10"/>
<evidence type="ECO:0000256" key="8">
    <source>
        <dbReference type="ARBA" id="ARBA00022840"/>
    </source>
</evidence>
<evidence type="ECO:0000313" key="14">
    <source>
        <dbReference type="EMBL" id="OGF31674.1"/>
    </source>
</evidence>
<dbReference type="PANTHER" id="PTHR11406">
    <property type="entry name" value="PHOSPHOGLYCERATE KINASE"/>
    <property type="match status" value="1"/>
</dbReference>
<keyword evidence="9 10" id="KW-0324">Glycolysis</keyword>
<dbReference type="PANTHER" id="PTHR11406:SF23">
    <property type="entry name" value="PHOSPHOGLYCERATE KINASE 1, CHLOROPLASTIC-RELATED"/>
    <property type="match status" value="1"/>
</dbReference>
<dbReference type="InterPro" id="IPR015824">
    <property type="entry name" value="Phosphoglycerate_kinase_N"/>
</dbReference>
<dbReference type="GO" id="GO:0006094">
    <property type="term" value="P:gluconeogenesis"/>
    <property type="evidence" value="ECO:0007669"/>
    <property type="project" value="TreeGrafter"/>
</dbReference>
<dbReference type="PIRSF" id="PIRSF000724">
    <property type="entry name" value="Pgk"/>
    <property type="match status" value="1"/>
</dbReference>
<dbReference type="InterPro" id="IPR001576">
    <property type="entry name" value="Phosphoglycerate_kinase"/>
</dbReference>
<dbReference type="Gene3D" id="3.40.50.1260">
    <property type="entry name" value="Phosphoglycerate kinase, N-terminal domain"/>
    <property type="match status" value="2"/>
</dbReference>
<comment type="caution">
    <text evidence="10">Lacks conserved residue(s) required for the propagation of feature annotation.</text>
</comment>
<organism evidence="14 15">
    <name type="scientific">Candidatus Falkowbacteria bacterium RIFOXYC2_FULL_36_12</name>
    <dbReference type="NCBI Taxonomy" id="1798002"/>
    <lineage>
        <taxon>Bacteria</taxon>
        <taxon>Candidatus Falkowiibacteriota</taxon>
    </lineage>
</organism>
<dbReference type="GO" id="GO:0005524">
    <property type="term" value="F:ATP binding"/>
    <property type="evidence" value="ECO:0007669"/>
    <property type="project" value="UniProtKB-KW"/>
</dbReference>
<keyword evidence="7 10" id="KW-0418">Kinase</keyword>
<evidence type="ECO:0000256" key="9">
    <source>
        <dbReference type="ARBA" id="ARBA00023152"/>
    </source>
</evidence>
<dbReference type="FunFam" id="3.40.50.1260:FF:000031">
    <property type="entry name" value="Phosphoglycerate kinase 1"/>
    <property type="match status" value="1"/>
</dbReference>
<keyword evidence="5 10" id="KW-0808">Transferase</keyword>
<name>A0A1F5SY85_9BACT</name>
<dbReference type="PRINTS" id="PR00477">
    <property type="entry name" value="PHGLYCKINASE"/>
</dbReference>
<feature type="binding site" evidence="10">
    <location>
        <begin position="351"/>
        <end position="354"/>
    </location>
    <ligand>
        <name>ATP</name>
        <dbReference type="ChEBI" id="CHEBI:30616"/>
    </ligand>
</feature>
<feature type="binding site" evidence="10">
    <location>
        <position position="119"/>
    </location>
    <ligand>
        <name>substrate</name>
    </ligand>
</feature>
<reference evidence="14 15" key="1">
    <citation type="journal article" date="2016" name="Nat. Commun.">
        <title>Thousands of microbial genomes shed light on interconnected biogeochemical processes in an aquifer system.</title>
        <authorList>
            <person name="Anantharaman K."/>
            <person name="Brown C.T."/>
            <person name="Hug L.A."/>
            <person name="Sharon I."/>
            <person name="Castelle C.J."/>
            <person name="Probst A.J."/>
            <person name="Thomas B.C."/>
            <person name="Singh A."/>
            <person name="Wilkins M.J."/>
            <person name="Karaoz U."/>
            <person name="Brodie E.L."/>
            <person name="Williams K.H."/>
            <person name="Hubbard S.S."/>
            <person name="Banfield J.F."/>
        </authorList>
    </citation>
    <scope>NUCLEOTIDE SEQUENCE [LARGE SCALE GENOMIC DNA]</scope>
</reference>
<comment type="subunit">
    <text evidence="10">Monomer.</text>
</comment>
<dbReference type="STRING" id="1798002.A2478_04260"/>
<dbReference type="HAMAP" id="MF_00145">
    <property type="entry name" value="Phosphoglyc_kinase"/>
    <property type="match status" value="1"/>
</dbReference>
<keyword evidence="6 10" id="KW-0547">Nucleotide-binding</keyword>
<dbReference type="GO" id="GO:0043531">
    <property type="term" value="F:ADP binding"/>
    <property type="evidence" value="ECO:0007669"/>
    <property type="project" value="TreeGrafter"/>
</dbReference>
<dbReference type="GO" id="GO:0005829">
    <property type="term" value="C:cytosol"/>
    <property type="evidence" value="ECO:0007669"/>
    <property type="project" value="TreeGrafter"/>
</dbReference>
<dbReference type="UniPathway" id="UPA00109">
    <property type="reaction ID" value="UER00185"/>
</dbReference>
<proteinExistence type="inferred from homology"/>
<feature type="binding site" evidence="11">
    <location>
        <position position="152"/>
    </location>
    <ligand>
        <name>(2R)-3-phosphoglycerate</name>
        <dbReference type="ChEBI" id="CHEBI:58272"/>
    </ligand>
</feature>
<feature type="binding site" evidence="10">
    <location>
        <position position="152"/>
    </location>
    <ligand>
        <name>substrate</name>
    </ligand>
</feature>
<comment type="subcellular location">
    <subcellularLocation>
        <location evidence="10">Cytoplasm</location>
    </subcellularLocation>
</comment>
<gene>
    <name evidence="10" type="primary">pgk</name>
    <name evidence="14" type="ORF">A2478_04260</name>
</gene>
<evidence type="ECO:0000256" key="13">
    <source>
        <dbReference type="RuleBase" id="RU000532"/>
    </source>
</evidence>
<keyword evidence="8 10" id="KW-0067">ATP-binding</keyword>
<dbReference type="InterPro" id="IPR036043">
    <property type="entry name" value="Phosphoglycerate_kinase_sf"/>
</dbReference>
<dbReference type="Proteomes" id="UP000179001">
    <property type="component" value="Unassembled WGS sequence"/>
</dbReference>
<evidence type="ECO:0000256" key="12">
    <source>
        <dbReference type="PIRSR" id="PIRSR000724-2"/>
    </source>
</evidence>
<evidence type="ECO:0000256" key="3">
    <source>
        <dbReference type="ARBA" id="ARBA00008982"/>
    </source>
</evidence>
<comment type="similarity">
    <text evidence="3 10 13">Belongs to the phosphoglycerate kinase family.</text>
</comment>
<dbReference type="GO" id="GO:0004618">
    <property type="term" value="F:phosphoglycerate kinase activity"/>
    <property type="evidence" value="ECO:0007669"/>
    <property type="project" value="UniProtKB-UniRule"/>
</dbReference>